<dbReference type="Pfam" id="PF01206">
    <property type="entry name" value="TusA"/>
    <property type="match status" value="1"/>
</dbReference>
<keyword evidence="5" id="KW-1185">Reference proteome</keyword>
<dbReference type="RefSeq" id="WP_324669459.1">
    <property type="nucleotide sequence ID" value="NZ_CP141614.1"/>
</dbReference>
<dbReference type="SUPFAM" id="SSF64307">
    <property type="entry name" value="SirA-like"/>
    <property type="match status" value="1"/>
</dbReference>
<organism evidence="4 5">
    <name type="scientific">Geochorda subterranea</name>
    <dbReference type="NCBI Taxonomy" id="3109564"/>
    <lineage>
        <taxon>Bacteria</taxon>
        <taxon>Bacillati</taxon>
        <taxon>Bacillota</taxon>
        <taxon>Limnochordia</taxon>
        <taxon>Limnochordales</taxon>
        <taxon>Geochordaceae</taxon>
        <taxon>Geochorda</taxon>
    </lineage>
</organism>
<accession>A0ABZ1BQI7</accession>
<feature type="domain" description="UPF0033" evidence="3">
    <location>
        <begin position="27"/>
        <end position="51"/>
    </location>
</feature>
<sequence length="96" mass="10615">MSAPDANPGNPIPSADDHAVVRPDRVVDARGAYCPGPLMELIKILKAQPVGSVVELWSSDRGSSKDVPEWVRKARHDLLYLVEETGYWRIGVRKAH</sequence>
<dbReference type="Gene3D" id="3.30.110.40">
    <property type="entry name" value="TusA-like domain"/>
    <property type="match status" value="1"/>
</dbReference>
<feature type="region of interest" description="Disordered" evidence="2">
    <location>
        <begin position="1"/>
        <end position="21"/>
    </location>
</feature>
<dbReference type="PROSITE" id="PS01148">
    <property type="entry name" value="UPF0033"/>
    <property type="match status" value="1"/>
</dbReference>
<protein>
    <submittedName>
        <fullName evidence="4">Sulfurtransferase TusA family protein</fullName>
    </submittedName>
</protein>
<dbReference type="PANTHER" id="PTHR33279:SF2">
    <property type="entry name" value="SULFUR CARRIER PROTEIN TUSA"/>
    <property type="match status" value="1"/>
</dbReference>
<evidence type="ECO:0000313" key="5">
    <source>
        <dbReference type="Proteomes" id="UP001333102"/>
    </source>
</evidence>
<dbReference type="InterPro" id="IPR036868">
    <property type="entry name" value="TusA-like_sf"/>
</dbReference>
<evidence type="ECO:0000313" key="4">
    <source>
        <dbReference type="EMBL" id="WRP15070.1"/>
    </source>
</evidence>
<name>A0ABZ1BQI7_9FIRM</name>
<dbReference type="EMBL" id="CP141614">
    <property type="protein sequence ID" value="WRP15070.1"/>
    <property type="molecule type" value="Genomic_DNA"/>
</dbReference>
<evidence type="ECO:0000256" key="1">
    <source>
        <dbReference type="ARBA" id="ARBA00008984"/>
    </source>
</evidence>
<dbReference type="InterPro" id="IPR001455">
    <property type="entry name" value="TusA-like"/>
</dbReference>
<proteinExistence type="inferred from homology"/>
<evidence type="ECO:0000259" key="3">
    <source>
        <dbReference type="PROSITE" id="PS01148"/>
    </source>
</evidence>
<dbReference type="CDD" id="cd00291">
    <property type="entry name" value="SirA_YedF_YeeD"/>
    <property type="match status" value="1"/>
</dbReference>
<comment type="similarity">
    <text evidence="1">Belongs to the sulfur carrier protein TusA family.</text>
</comment>
<evidence type="ECO:0000256" key="2">
    <source>
        <dbReference type="SAM" id="MobiDB-lite"/>
    </source>
</evidence>
<gene>
    <name evidence="4" type="ORF">VLY81_02515</name>
</gene>
<dbReference type="Proteomes" id="UP001333102">
    <property type="component" value="Chromosome"/>
</dbReference>
<reference evidence="5" key="1">
    <citation type="submission" date="2023-12" db="EMBL/GenBank/DDBJ databases">
        <title>Novel isolates from deep terrestrial aquifers shed light on the physiology and ecology of the class Limnochordia.</title>
        <authorList>
            <person name="Karnachuk O.V."/>
            <person name="Lukina A.P."/>
            <person name="Avakyan M.R."/>
            <person name="Kadnikov V."/>
            <person name="Begmatov S."/>
            <person name="Beletsky A.V."/>
            <person name="Mardanov A.V."/>
            <person name="Ravin N.V."/>
        </authorList>
    </citation>
    <scope>NUCLEOTIDE SEQUENCE [LARGE SCALE GENOMIC DNA]</scope>
    <source>
        <strain evidence="5">LN</strain>
    </source>
</reference>
<dbReference type="PANTHER" id="PTHR33279">
    <property type="entry name" value="SULFUR CARRIER PROTEIN YEDF-RELATED"/>
    <property type="match status" value="1"/>
</dbReference>